<dbReference type="EC" id="3.4.24.-" evidence="12"/>
<dbReference type="SMART" id="SM00235">
    <property type="entry name" value="ZnMc"/>
    <property type="match status" value="1"/>
</dbReference>
<feature type="binding site" evidence="11">
    <location>
        <position position="164"/>
    </location>
    <ligand>
        <name>Zn(2+)</name>
        <dbReference type="ChEBI" id="CHEBI:29105"/>
        <note>catalytic</note>
    </ligand>
</feature>
<dbReference type="OrthoDB" id="291007at2759"/>
<dbReference type="InterPro" id="IPR002083">
    <property type="entry name" value="MATH/TRAF_dom"/>
</dbReference>
<dbReference type="Pfam" id="PF01498">
    <property type="entry name" value="HTH_Tnp_Tc3_2"/>
    <property type="match status" value="1"/>
</dbReference>
<feature type="domain" description="MAM" evidence="16">
    <location>
        <begin position="270"/>
        <end position="389"/>
    </location>
</feature>
<evidence type="ECO:0000256" key="1">
    <source>
        <dbReference type="ARBA" id="ARBA00022670"/>
    </source>
</evidence>
<feature type="active site" evidence="11">
    <location>
        <position position="165"/>
    </location>
</feature>
<evidence type="ECO:0000313" key="20">
    <source>
        <dbReference type="Proteomes" id="UP000281406"/>
    </source>
</evidence>
<dbReference type="PROSITE" id="PS51864">
    <property type="entry name" value="ASTACIN"/>
    <property type="match status" value="1"/>
</dbReference>
<evidence type="ECO:0000256" key="6">
    <source>
        <dbReference type="ARBA" id="ARBA00023049"/>
    </source>
</evidence>
<evidence type="ECO:0000256" key="7">
    <source>
        <dbReference type="ARBA" id="ARBA00023145"/>
    </source>
</evidence>
<evidence type="ECO:0000256" key="11">
    <source>
        <dbReference type="PROSITE-ProRule" id="PRU01211"/>
    </source>
</evidence>
<name>A0A3N0XY62_ANAGA</name>
<keyword evidence="2 11" id="KW-0479">Metal-binding</keyword>
<keyword evidence="14" id="KW-0812">Transmembrane</keyword>
<dbReference type="AlphaFoldDB" id="A0A3N0XY62"/>
<dbReference type="GO" id="GO:0016020">
    <property type="term" value="C:membrane"/>
    <property type="evidence" value="ECO:0007669"/>
    <property type="project" value="InterPro"/>
</dbReference>
<accession>A0A3N0XY62</accession>
<feature type="domain" description="MATH" evidence="17">
    <location>
        <begin position="387"/>
        <end position="512"/>
    </location>
</feature>
<evidence type="ECO:0000256" key="12">
    <source>
        <dbReference type="RuleBase" id="RU361183"/>
    </source>
</evidence>
<dbReference type="InterPro" id="IPR024079">
    <property type="entry name" value="MetalloPept_cat_dom_sf"/>
</dbReference>
<evidence type="ECO:0000313" key="19">
    <source>
        <dbReference type="EMBL" id="ROJ94843.1"/>
    </source>
</evidence>
<dbReference type="GO" id="GO:0004222">
    <property type="term" value="F:metalloendopeptidase activity"/>
    <property type="evidence" value="ECO:0007669"/>
    <property type="project" value="UniProtKB-UniRule"/>
</dbReference>
<dbReference type="SUPFAM" id="SSF49599">
    <property type="entry name" value="TRAF domain-like"/>
    <property type="match status" value="1"/>
</dbReference>
<feature type="binding site" evidence="11">
    <location>
        <position position="174"/>
    </location>
    <ligand>
        <name>Zn(2+)</name>
        <dbReference type="ChEBI" id="CHEBI:29105"/>
        <note>catalytic</note>
    </ligand>
</feature>
<dbReference type="PROSITE" id="PS00740">
    <property type="entry name" value="MAM_1"/>
    <property type="match status" value="1"/>
</dbReference>
<dbReference type="FunFam" id="2.60.210.10:FF:000009">
    <property type="entry name" value="Meprin A subunit"/>
    <property type="match status" value="1"/>
</dbReference>
<evidence type="ECO:0000256" key="10">
    <source>
        <dbReference type="PROSITE-ProRule" id="PRU00076"/>
    </source>
</evidence>
<evidence type="ECO:0000259" key="17">
    <source>
        <dbReference type="PROSITE" id="PS50144"/>
    </source>
</evidence>
<dbReference type="SUPFAM" id="SSF49899">
    <property type="entry name" value="Concanavalin A-like lectins/glucanases"/>
    <property type="match status" value="1"/>
</dbReference>
<reference evidence="19 20" key="1">
    <citation type="submission" date="2018-10" db="EMBL/GenBank/DDBJ databases">
        <title>Genome assembly for a Yunnan-Guizhou Plateau 3E fish, Anabarilius grahami (Regan), and its evolutionary and genetic applications.</title>
        <authorList>
            <person name="Jiang W."/>
        </authorList>
    </citation>
    <scope>NUCLEOTIDE SEQUENCE [LARGE SCALE GENOMIC DNA]</scope>
    <source>
        <strain evidence="19">AG-KIZ</strain>
        <tissue evidence="19">Muscle</tissue>
    </source>
</reference>
<keyword evidence="5 11" id="KW-0862">Zinc</keyword>
<keyword evidence="7" id="KW-0865">Zymogen</keyword>
<dbReference type="InterPro" id="IPR006026">
    <property type="entry name" value="Peptidase_Metallo"/>
</dbReference>
<evidence type="ECO:0000256" key="13">
    <source>
        <dbReference type="SAM" id="MobiDB-lite"/>
    </source>
</evidence>
<dbReference type="InterPro" id="IPR000998">
    <property type="entry name" value="MAM_dom"/>
</dbReference>
<feature type="domain" description="Peptidase M12A" evidence="18">
    <location>
        <begin position="54"/>
        <end position="268"/>
    </location>
</feature>
<evidence type="ECO:0000256" key="4">
    <source>
        <dbReference type="ARBA" id="ARBA00022801"/>
    </source>
</evidence>
<dbReference type="GO" id="GO:0015074">
    <property type="term" value="P:DNA integration"/>
    <property type="evidence" value="ECO:0007669"/>
    <property type="project" value="InterPro"/>
</dbReference>
<dbReference type="GO" id="GO:0008270">
    <property type="term" value="F:zinc ion binding"/>
    <property type="evidence" value="ECO:0007669"/>
    <property type="project" value="UniProtKB-UniRule"/>
</dbReference>
<dbReference type="InterPro" id="IPR000742">
    <property type="entry name" value="EGF"/>
</dbReference>
<evidence type="ECO:0000256" key="3">
    <source>
        <dbReference type="ARBA" id="ARBA00022729"/>
    </source>
</evidence>
<dbReference type="GO" id="GO:0003677">
    <property type="term" value="F:DNA binding"/>
    <property type="evidence" value="ECO:0007669"/>
    <property type="project" value="InterPro"/>
</dbReference>
<dbReference type="GO" id="GO:0006313">
    <property type="term" value="P:DNA transposition"/>
    <property type="evidence" value="ECO:0007669"/>
    <property type="project" value="InterPro"/>
</dbReference>
<dbReference type="Pfam" id="PF00629">
    <property type="entry name" value="MAM"/>
    <property type="match status" value="1"/>
</dbReference>
<feature type="region of interest" description="Disordered" evidence="13">
    <location>
        <begin position="564"/>
        <end position="611"/>
    </location>
</feature>
<comment type="cofactor">
    <cofactor evidence="11 12">
        <name>Zn(2+)</name>
        <dbReference type="ChEBI" id="CHEBI:29105"/>
    </cofactor>
    <text evidence="11 12">Binds 1 zinc ion per subunit.</text>
</comment>
<dbReference type="Gene3D" id="3.40.390.10">
    <property type="entry name" value="Collagenase (Catalytic Domain)"/>
    <property type="match status" value="1"/>
</dbReference>
<dbReference type="PRINTS" id="PR00480">
    <property type="entry name" value="ASTACIN"/>
</dbReference>
<protein>
    <recommendedName>
        <fullName evidence="12">Metalloendopeptidase</fullName>
        <ecNumber evidence="12">3.4.24.-</ecNumber>
    </recommendedName>
</protein>
<comment type="caution">
    <text evidence="10">Lacks conserved residue(s) required for the propagation of feature annotation.</text>
</comment>
<dbReference type="PROSITE" id="PS50060">
    <property type="entry name" value="MAM_2"/>
    <property type="match status" value="1"/>
</dbReference>
<keyword evidence="4 11" id="KW-0378">Hydrolase</keyword>
<dbReference type="EMBL" id="RJVU01058740">
    <property type="protein sequence ID" value="ROJ94843.1"/>
    <property type="molecule type" value="Genomic_DNA"/>
</dbReference>
<sequence>RDRSATSAELAQEWQQAGVSASARTVRRRLLEDGLVSRRAAKKPLLSKKNIRDRLIFCRKYSEWTAEDWGKVIFSDEAPFRLFGASGKKLVRRRKDINAKGVILKAFEQYRLKSCIDYKPWNGEENYISVFKGNGCFSSVGNRQVGKQRLSIGSGCDRIATIEHEFLHALGFWHEQSRSDRDDYVSIIWDRISEGKEHNFNIYNDTTSSALNVPYDYGSMMHYSKKAFQNGTEPTIVTKIPAFSDVIGQRMEFSDSDLLKLNRLYNCRKGYFMHFSTAVGREGDKALLESRILYPKRGFQCLQFFLYNNGHASDQLRIWTREFDTANPNGTLHFIEQIEAPPGDLWQIQHVSLNVSKKFRVVFEGIKGSGNTGGLSLDDINLSETTCPEHVWMIKDFRSILENTSMDTAIYSPRFRSKDGYTFQMGLYPNGTAGYPGELGAYAHLTSGEDAVDDSLVWPARWKQMTMMLMDQNADIRKRMSNQRSVTTDPTMNVEGTEHFYWDDPRKVGVKVTGDSGTEYFRGPGAGTPVYLTQARALSRDFIKGGDAIFLLTMEDISHLVASQPFPSTTMTPTNSTPSGTPGPTNPDNSTSTNTTTVTSSTSATTTKPHDPCVSVRCENDGLCTLNDAGEAVCRCMVGNDWWHYGDRCQFKSSAQSNTITAVVASVVVFVVMLIVMVVSVVCVTKHQRKVQFAGEGFTMKNMYFSKA</sequence>
<dbReference type="Gene3D" id="2.60.210.10">
    <property type="entry name" value="Apoptosis, Tumor Necrosis Factor Receptor Associated Protein 2, Chain A"/>
    <property type="match status" value="1"/>
</dbReference>
<dbReference type="PANTHER" id="PTHR10127">
    <property type="entry name" value="DISCOIDIN, CUB, EGF, LAMININ , AND ZINC METALLOPROTEASE DOMAIN CONTAINING"/>
    <property type="match status" value="1"/>
</dbReference>
<organism evidence="19 20">
    <name type="scientific">Anabarilius grahami</name>
    <name type="common">Kanglang fish</name>
    <name type="synonym">Barilius grahami</name>
    <dbReference type="NCBI Taxonomy" id="495550"/>
    <lineage>
        <taxon>Eukaryota</taxon>
        <taxon>Metazoa</taxon>
        <taxon>Chordata</taxon>
        <taxon>Craniata</taxon>
        <taxon>Vertebrata</taxon>
        <taxon>Euteleostomi</taxon>
        <taxon>Actinopterygii</taxon>
        <taxon>Neopterygii</taxon>
        <taxon>Teleostei</taxon>
        <taxon>Ostariophysi</taxon>
        <taxon>Cypriniformes</taxon>
        <taxon>Xenocyprididae</taxon>
        <taxon>Xenocypridinae</taxon>
        <taxon>Xenocypridinae incertae sedis</taxon>
        <taxon>Anabarilius</taxon>
    </lineage>
</organism>
<dbReference type="InterPro" id="IPR008974">
    <property type="entry name" value="TRAF-like"/>
</dbReference>
<dbReference type="SMART" id="SM00137">
    <property type="entry name" value="MAM"/>
    <property type="match status" value="1"/>
</dbReference>
<evidence type="ECO:0000256" key="2">
    <source>
        <dbReference type="ARBA" id="ARBA00022723"/>
    </source>
</evidence>
<dbReference type="InterPro" id="IPR013320">
    <property type="entry name" value="ConA-like_dom_sf"/>
</dbReference>
<evidence type="ECO:0000256" key="14">
    <source>
        <dbReference type="SAM" id="Phobius"/>
    </source>
</evidence>
<gene>
    <name evidence="19" type="ORF">DPX16_8047</name>
</gene>
<keyword evidence="10" id="KW-0245">EGF-like domain</keyword>
<dbReference type="PROSITE" id="PS50026">
    <property type="entry name" value="EGF_3"/>
    <property type="match status" value="1"/>
</dbReference>
<dbReference type="PROSITE" id="PS50144">
    <property type="entry name" value="MATH"/>
    <property type="match status" value="1"/>
</dbReference>
<dbReference type="InterPro" id="IPR001506">
    <property type="entry name" value="Peptidase_M12A"/>
</dbReference>
<feature type="non-terminal residue" evidence="19">
    <location>
        <position position="1"/>
    </location>
</feature>
<evidence type="ECO:0000256" key="8">
    <source>
        <dbReference type="ARBA" id="ARBA00023157"/>
    </source>
</evidence>
<dbReference type="Pfam" id="PF01400">
    <property type="entry name" value="Astacin"/>
    <property type="match status" value="1"/>
</dbReference>
<feature type="domain" description="EGF-like" evidence="15">
    <location>
        <begin position="609"/>
        <end position="650"/>
    </location>
</feature>
<evidence type="ECO:0000259" key="16">
    <source>
        <dbReference type="PROSITE" id="PS50060"/>
    </source>
</evidence>
<dbReference type="SUPFAM" id="SSF55486">
    <property type="entry name" value="Metalloproteases ('zincins'), catalytic domain"/>
    <property type="match status" value="1"/>
</dbReference>
<dbReference type="PRINTS" id="PR00020">
    <property type="entry name" value="MAMDOMAIN"/>
</dbReference>
<keyword evidence="14" id="KW-1133">Transmembrane helix</keyword>
<dbReference type="FunFam" id="3.40.390.10:FF:000015">
    <property type="entry name" value="Meprin A subunit"/>
    <property type="match status" value="1"/>
</dbReference>
<dbReference type="Proteomes" id="UP000281406">
    <property type="component" value="Unassembled WGS sequence"/>
</dbReference>
<feature type="transmembrane region" description="Helical" evidence="14">
    <location>
        <begin position="660"/>
        <end position="684"/>
    </location>
</feature>
<dbReference type="InterPro" id="IPR002492">
    <property type="entry name" value="Transposase_Tc1-like"/>
</dbReference>
<keyword evidence="1 11" id="KW-0645">Protease</keyword>
<dbReference type="CDD" id="cd06263">
    <property type="entry name" value="MAM"/>
    <property type="match status" value="1"/>
</dbReference>
<evidence type="ECO:0000259" key="18">
    <source>
        <dbReference type="PROSITE" id="PS51864"/>
    </source>
</evidence>
<keyword evidence="6 11" id="KW-0482">Metalloprotease</keyword>
<keyword evidence="9" id="KW-0325">Glycoprotein</keyword>
<keyword evidence="20" id="KW-1185">Reference proteome</keyword>
<feature type="binding site" evidence="11">
    <location>
        <position position="168"/>
    </location>
    <ligand>
        <name>Zn(2+)</name>
        <dbReference type="ChEBI" id="CHEBI:29105"/>
        <note>catalytic</note>
    </ligand>
</feature>
<keyword evidence="8" id="KW-1015">Disulfide bond</keyword>
<proteinExistence type="predicted"/>
<keyword evidence="14" id="KW-0472">Membrane</keyword>
<evidence type="ECO:0000259" key="15">
    <source>
        <dbReference type="PROSITE" id="PS50026"/>
    </source>
</evidence>
<dbReference type="Pfam" id="PF22486">
    <property type="entry name" value="MATH_2"/>
    <property type="match status" value="1"/>
</dbReference>
<comment type="caution">
    <text evidence="19">The sequence shown here is derived from an EMBL/GenBank/DDBJ whole genome shotgun (WGS) entry which is preliminary data.</text>
</comment>
<dbReference type="PANTHER" id="PTHR10127:SF903">
    <property type="entry name" value="MEPRIN A SUBUNIT"/>
    <property type="match status" value="1"/>
</dbReference>
<evidence type="ECO:0000256" key="5">
    <source>
        <dbReference type="ARBA" id="ARBA00022833"/>
    </source>
</evidence>
<feature type="compositionally biased region" description="Low complexity" evidence="13">
    <location>
        <begin position="565"/>
        <end position="607"/>
    </location>
</feature>
<dbReference type="GO" id="GO:0006508">
    <property type="term" value="P:proteolysis"/>
    <property type="evidence" value="ECO:0007669"/>
    <property type="project" value="UniProtKB-KW"/>
</dbReference>
<evidence type="ECO:0000256" key="9">
    <source>
        <dbReference type="ARBA" id="ARBA00023180"/>
    </source>
</evidence>
<keyword evidence="3" id="KW-0732">Signal</keyword>